<dbReference type="GO" id="GO:0005840">
    <property type="term" value="C:ribosome"/>
    <property type="evidence" value="ECO:0007669"/>
    <property type="project" value="UniProtKB-KW"/>
</dbReference>
<evidence type="ECO:0000256" key="2">
    <source>
        <dbReference type="ARBA" id="ARBA00022730"/>
    </source>
</evidence>
<protein>
    <recommendedName>
        <fullName evidence="6">Small ribosomal subunit protein uS17</fullName>
    </recommendedName>
</protein>
<dbReference type="CDD" id="cd00364">
    <property type="entry name" value="Ribosomal_uS17"/>
    <property type="match status" value="1"/>
</dbReference>
<evidence type="ECO:0000256" key="1">
    <source>
        <dbReference type="ARBA" id="ARBA00010254"/>
    </source>
</evidence>
<comment type="function">
    <text evidence="6">One of the primary rRNA binding proteins, it binds specifically to the 5'-end of 16S ribosomal RNA.</text>
</comment>
<keyword evidence="4 6" id="KW-0689">Ribosomal protein</keyword>
<reference evidence="8" key="1">
    <citation type="submission" date="2022-05" db="EMBL/GenBank/DDBJ databases">
        <title>Impact of host demography and evolutionary history on endosymbiont molecular evolution: a test in carpenter ants (Genus Camponotus) and their Blochmannia endosymbionts.</title>
        <authorList>
            <person name="Manthey J.D."/>
            <person name="Giron J.C."/>
            <person name="Hruska J.P."/>
        </authorList>
    </citation>
    <scope>NUCLEOTIDE SEQUENCE</scope>
    <source>
        <strain evidence="8">C-006</strain>
    </source>
</reference>
<dbReference type="PROSITE" id="PS00056">
    <property type="entry name" value="RIBOSOMAL_S17"/>
    <property type="match status" value="1"/>
</dbReference>
<dbReference type="InterPro" id="IPR000266">
    <property type="entry name" value="Ribosomal_uS17"/>
</dbReference>
<comment type="similarity">
    <text evidence="1 6 7">Belongs to the universal ribosomal protein uS17 family.</text>
</comment>
<evidence type="ECO:0000313" key="9">
    <source>
        <dbReference type="Proteomes" id="UP001056834"/>
    </source>
</evidence>
<evidence type="ECO:0000256" key="5">
    <source>
        <dbReference type="ARBA" id="ARBA00023274"/>
    </source>
</evidence>
<dbReference type="PRINTS" id="PR00973">
    <property type="entry name" value="RIBOSOMALS17"/>
</dbReference>
<keyword evidence="3 6" id="KW-0694">RNA-binding</keyword>
<dbReference type="Proteomes" id="UP001056834">
    <property type="component" value="Chromosome"/>
</dbReference>
<dbReference type="Gene3D" id="2.40.50.140">
    <property type="entry name" value="Nucleic acid-binding proteins"/>
    <property type="match status" value="1"/>
</dbReference>
<dbReference type="PANTHER" id="PTHR10744:SF1">
    <property type="entry name" value="SMALL RIBOSOMAL SUBUNIT PROTEIN US17M"/>
    <property type="match status" value="1"/>
</dbReference>
<dbReference type="HAMAP" id="MF_01345_B">
    <property type="entry name" value="Ribosomal_uS17_B"/>
    <property type="match status" value="1"/>
</dbReference>
<proteinExistence type="inferred from homology"/>
<evidence type="ECO:0000256" key="6">
    <source>
        <dbReference type="HAMAP-Rule" id="MF_01345"/>
    </source>
</evidence>
<dbReference type="NCBIfam" id="NF004123">
    <property type="entry name" value="PRK05610.1"/>
    <property type="match status" value="1"/>
</dbReference>
<keyword evidence="2 6" id="KW-0699">rRNA-binding</keyword>
<name>A0ABY4STH9_9ENTR</name>
<dbReference type="EMBL" id="CP097762">
    <property type="protein sequence ID" value="URJ25277.1"/>
    <property type="molecule type" value="Genomic_DNA"/>
</dbReference>
<evidence type="ECO:0000256" key="3">
    <source>
        <dbReference type="ARBA" id="ARBA00022884"/>
    </source>
</evidence>
<sequence>MIKKVRIVLGRVINNRMQNSAVVAVEKLVKHKKYGKFVKHTTKLHVHDSNNEANIGDIIAVKECRPISKTKSWILTSIIKKSNFIV</sequence>
<evidence type="ECO:0000256" key="4">
    <source>
        <dbReference type="ARBA" id="ARBA00022980"/>
    </source>
</evidence>
<dbReference type="Pfam" id="PF00366">
    <property type="entry name" value="Ribosomal_S17"/>
    <property type="match status" value="1"/>
</dbReference>
<dbReference type="PANTHER" id="PTHR10744">
    <property type="entry name" value="40S RIBOSOMAL PROTEIN S11 FAMILY MEMBER"/>
    <property type="match status" value="1"/>
</dbReference>
<evidence type="ECO:0000256" key="7">
    <source>
        <dbReference type="RuleBase" id="RU003872"/>
    </source>
</evidence>
<gene>
    <name evidence="6 8" type="primary">rpsQ</name>
    <name evidence="8" type="ORF">M9405_00920</name>
</gene>
<dbReference type="RefSeq" id="WP_250223408.1">
    <property type="nucleotide sequence ID" value="NZ_CP097762.1"/>
</dbReference>
<dbReference type="InterPro" id="IPR019979">
    <property type="entry name" value="Ribosomal_uS17_CS"/>
</dbReference>
<accession>A0ABY4STH9</accession>
<dbReference type="InterPro" id="IPR012340">
    <property type="entry name" value="NA-bd_OB-fold"/>
</dbReference>
<organism evidence="8 9">
    <name type="scientific">Candidatus Blochmannia ocreatus</name>
    <name type="common">nom. nud.</name>
    <dbReference type="NCBI Taxonomy" id="251538"/>
    <lineage>
        <taxon>Bacteria</taxon>
        <taxon>Pseudomonadati</taxon>
        <taxon>Pseudomonadota</taxon>
        <taxon>Gammaproteobacteria</taxon>
        <taxon>Enterobacterales</taxon>
        <taxon>Enterobacteriaceae</taxon>
        <taxon>ant endosymbionts</taxon>
        <taxon>Candidatus Blochmanniella</taxon>
    </lineage>
</organism>
<dbReference type="InterPro" id="IPR019984">
    <property type="entry name" value="Ribosomal_uS17_bact/chlr"/>
</dbReference>
<keyword evidence="9" id="KW-1185">Reference proteome</keyword>
<keyword evidence="5 6" id="KW-0687">Ribonucleoprotein</keyword>
<evidence type="ECO:0000313" key="8">
    <source>
        <dbReference type="EMBL" id="URJ25277.1"/>
    </source>
</evidence>
<comment type="subunit">
    <text evidence="6">Part of the 30S ribosomal subunit.</text>
</comment>
<dbReference type="SUPFAM" id="SSF50249">
    <property type="entry name" value="Nucleic acid-binding proteins"/>
    <property type="match status" value="1"/>
</dbReference>
<dbReference type="NCBIfam" id="TIGR03635">
    <property type="entry name" value="uS17_bact"/>
    <property type="match status" value="1"/>
</dbReference>